<dbReference type="EMBL" id="GL996527">
    <property type="protein sequence ID" value="EGV61441.1"/>
    <property type="molecule type" value="Genomic_DNA"/>
</dbReference>
<gene>
    <name evidence="1" type="ORF">CANTEDRAFT_135398</name>
</gene>
<protein>
    <submittedName>
        <fullName evidence="1">Uncharacterized protein</fullName>
    </submittedName>
</protein>
<evidence type="ECO:0000313" key="1">
    <source>
        <dbReference type="EMBL" id="EGV61441.1"/>
    </source>
</evidence>
<keyword evidence="2" id="KW-1185">Reference proteome</keyword>
<dbReference type="Proteomes" id="UP000000707">
    <property type="component" value="Unassembled WGS sequence"/>
</dbReference>
<sequence length="165" mass="19220">MDESTKLQVYQKLSRELSKEIDEEALNNMGMFEKIEVVTMLMVKLNFLIIRYSIPFSKMLYVKFTSNQMYVVNNNNFNKLLGLAIRMMSRADSSWSQTTREVSSVSEVYESESEYENDIDDIKYENQINFGPLNLTPIGVWQMYNQGRAGLTTLFNSAEEFARQL</sequence>
<reference evidence="1 2" key="1">
    <citation type="journal article" date="2011" name="Proc. Natl. Acad. Sci. U.S.A.">
        <title>Comparative genomics of xylose-fermenting fungi for enhanced biofuel production.</title>
        <authorList>
            <person name="Wohlbach D.J."/>
            <person name="Kuo A."/>
            <person name="Sato T.K."/>
            <person name="Potts K.M."/>
            <person name="Salamov A.A."/>
            <person name="LaButti K.M."/>
            <person name="Sun H."/>
            <person name="Clum A."/>
            <person name="Pangilinan J.L."/>
            <person name="Lindquist E.A."/>
            <person name="Lucas S."/>
            <person name="Lapidus A."/>
            <person name="Jin M."/>
            <person name="Gunawan C."/>
            <person name="Balan V."/>
            <person name="Dale B.E."/>
            <person name="Jeffries T.W."/>
            <person name="Zinkel R."/>
            <person name="Barry K.W."/>
            <person name="Grigoriev I.V."/>
            <person name="Gasch A.P."/>
        </authorList>
    </citation>
    <scope>NUCLEOTIDE SEQUENCE [LARGE SCALE GENOMIC DNA]</scope>
    <source>
        <strain evidence="2">ATCC 10573 / BCRC 21748 / CBS 615 / JCM 9827 / NBRC 10315 / NRRL Y-1498 / VKM Y-70</strain>
    </source>
</reference>
<dbReference type="OrthoDB" id="4084707at2759"/>
<dbReference type="HOGENOM" id="CLU_1864864_0_0_1"/>
<evidence type="ECO:0000313" key="2">
    <source>
        <dbReference type="Proteomes" id="UP000000707"/>
    </source>
</evidence>
<dbReference type="AlphaFoldDB" id="G3BAM3"/>
<dbReference type="KEGG" id="cten:18249871"/>
<dbReference type="GeneID" id="18249871"/>
<proteinExistence type="predicted"/>
<dbReference type="RefSeq" id="XP_006687611.1">
    <property type="nucleotide sequence ID" value="XM_006687548.1"/>
</dbReference>
<name>G3BAM3_CANTC</name>
<organism evidence="2">
    <name type="scientific">Candida tenuis (strain ATCC 10573 / BCRC 21748 / CBS 615 / JCM 9827 / NBRC 10315 / NRRL Y-1498 / VKM Y-70)</name>
    <name type="common">Yeast</name>
    <name type="synonym">Yamadazyma tenuis</name>
    <dbReference type="NCBI Taxonomy" id="590646"/>
    <lineage>
        <taxon>Eukaryota</taxon>
        <taxon>Fungi</taxon>
        <taxon>Dikarya</taxon>
        <taxon>Ascomycota</taxon>
        <taxon>Saccharomycotina</taxon>
        <taxon>Pichiomycetes</taxon>
        <taxon>Debaryomycetaceae</taxon>
        <taxon>Yamadazyma</taxon>
    </lineage>
</organism>
<accession>G3BAM3</accession>